<dbReference type="InterPro" id="IPR007078">
    <property type="entry name" value="Haem_export_protD_CcmD"/>
</dbReference>
<protein>
    <recommendedName>
        <fullName evidence="4 12">Heme exporter protein D</fullName>
    </recommendedName>
</protein>
<evidence type="ECO:0000256" key="9">
    <source>
        <dbReference type="ARBA" id="ARBA00022748"/>
    </source>
</evidence>
<dbReference type="GO" id="GO:0015886">
    <property type="term" value="P:heme transport"/>
    <property type="evidence" value="ECO:0007669"/>
    <property type="project" value="InterPro"/>
</dbReference>
<evidence type="ECO:0000256" key="5">
    <source>
        <dbReference type="ARBA" id="ARBA00022448"/>
    </source>
</evidence>
<gene>
    <name evidence="14" type="ORF">HNR38_001727</name>
</gene>
<name>A0A840UKH4_9GAMM</name>
<evidence type="ECO:0000313" key="15">
    <source>
        <dbReference type="Proteomes" id="UP000591735"/>
    </source>
</evidence>
<evidence type="ECO:0000256" key="10">
    <source>
        <dbReference type="ARBA" id="ARBA00022989"/>
    </source>
</evidence>
<evidence type="ECO:0000256" key="11">
    <source>
        <dbReference type="ARBA" id="ARBA00023136"/>
    </source>
</evidence>
<dbReference type="PANTHER" id="PTHR37531">
    <property type="entry name" value="HEME EXPORTER PROTEIN D"/>
    <property type="match status" value="1"/>
</dbReference>
<dbReference type="GO" id="GO:0005886">
    <property type="term" value="C:plasma membrane"/>
    <property type="evidence" value="ECO:0007669"/>
    <property type="project" value="UniProtKB-SubCell"/>
</dbReference>
<organism evidence="14 15">
    <name type="scientific">Marinobacter oulmenensis</name>
    <dbReference type="NCBI Taxonomy" id="643747"/>
    <lineage>
        <taxon>Bacteria</taxon>
        <taxon>Pseudomonadati</taxon>
        <taxon>Pseudomonadota</taxon>
        <taxon>Gammaproteobacteria</taxon>
        <taxon>Pseudomonadales</taxon>
        <taxon>Marinobacteraceae</taxon>
        <taxon>Marinobacter</taxon>
    </lineage>
</organism>
<accession>A0A840UKH4</accession>
<comment type="similarity">
    <text evidence="3 12">Belongs to the CcmD/CycX/HelD family.</text>
</comment>
<keyword evidence="7 12" id="KW-0997">Cell inner membrane</keyword>
<comment type="caution">
    <text evidence="14">The sequence shown here is derived from an EMBL/GenBank/DDBJ whole genome shotgun (WGS) entry which is preliminary data.</text>
</comment>
<keyword evidence="6 12" id="KW-1003">Cell membrane</keyword>
<evidence type="ECO:0000256" key="8">
    <source>
        <dbReference type="ARBA" id="ARBA00022692"/>
    </source>
</evidence>
<feature type="compositionally biased region" description="Polar residues" evidence="13">
    <location>
        <begin position="71"/>
        <end position="81"/>
    </location>
</feature>
<dbReference type="NCBIfam" id="TIGR03141">
    <property type="entry name" value="cytochro_ccmD"/>
    <property type="match status" value="1"/>
</dbReference>
<evidence type="ECO:0000256" key="6">
    <source>
        <dbReference type="ARBA" id="ARBA00022475"/>
    </source>
</evidence>
<evidence type="ECO:0000256" key="12">
    <source>
        <dbReference type="RuleBase" id="RU363101"/>
    </source>
</evidence>
<evidence type="ECO:0000256" key="4">
    <source>
        <dbReference type="ARBA" id="ARBA00016461"/>
    </source>
</evidence>
<evidence type="ECO:0000256" key="3">
    <source>
        <dbReference type="ARBA" id="ARBA00008741"/>
    </source>
</evidence>
<feature type="region of interest" description="Disordered" evidence="13">
    <location>
        <begin position="54"/>
        <end position="81"/>
    </location>
</feature>
<evidence type="ECO:0000256" key="2">
    <source>
        <dbReference type="ARBA" id="ARBA00004377"/>
    </source>
</evidence>
<sequence length="81" mass="9302">MAFDSFSAFIAMEGHGPYVWSCYAVFFIFLAGMMIWSVRRHRSVIEACRRRLAQQDATQGKDARPKPKPQATFTRVEVSQD</sequence>
<dbReference type="RefSeq" id="WP_183702282.1">
    <property type="nucleotide sequence ID" value="NZ_JACHFE010000004.1"/>
</dbReference>
<evidence type="ECO:0000256" key="7">
    <source>
        <dbReference type="ARBA" id="ARBA00022519"/>
    </source>
</evidence>
<reference evidence="14 15" key="1">
    <citation type="submission" date="2020-08" db="EMBL/GenBank/DDBJ databases">
        <title>Genomic Encyclopedia of Type Strains, Phase IV (KMG-IV): sequencing the most valuable type-strain genomes for metagenomic binning, comparative biology and taxonomic classification.</title>
        <authorList>
            <person name="Goeker M."/>
        </authorList>
    </citation>
    <scope>NUCLEOTIDE SEQUENCE [LARGE SCALE GENOMIC DNA]</scope>
    <source>
        <strain evidence="14 15">DSM 22359</strain>
    </source>
</reference>
<dbReference type="GO" id="GO:0017004">
    <property type="term" value="P:cytochrome complex assembly"/>
    <property type="evidence" value="ECO:0007669"/>
    <property type="project" value="UniProtKB-KW"/>
</dbReference>
<comment type="subcellular location">
    <subcellularLocation>
        <location evidence="2 12">Cell inner membrane</location>
        <topology evidence="2 12">Single-pass membrane protein</topology>
    </subcellularLocation>
</comment>
<dbReference type="AlphaFoldDB" id="A0A840UKH4"/>
<evidence type="ECO:0000256" key="1">
    <source>
        <dbReference type="ARBA" id="ARBA00002442"/>
    </source>
</evidence>
<keyword evidence="11 12" id="KW-0472">Membrane</keyword>
<dbReference type="Proteomes" id="UP000591735">
    <property type="component" value="Unassembled WGS sequence"/>
</dbReference>
<keyword evidence="5 12" id="KW-0813">Transport</keyword>
<dbReference type="PANTHER" id="PTHR37531:SF1">
    <property type="entry name" value="HEME EXPORTER PROTEIN D"/>
    <property type="match status" value="1"/>
</dbReference>
<evidence type="ECO:0000313" key="14">
    <source>
        <dbReference type="EMBL" id="MBB5321238.1"/>
    </source>
</evidence>
<keyword evidence="15" id="KW-1185">Reference proteome</keyword>
<keyword evidence="9 12" id="KW-0201">Cytochrome c-type biogenesis</keyword>
<keyword evidence="10 12" id="KW-1133">Transmembrane helix</keyword>
<dbReference type="GO" id="GO:1903607">
    <property type="term" value="P:cytochrome c biosynthetic process"/>
    <property type="evidence" value="ECO:0007669"/>
    <property type="project" value="TreeGrafter"/>
</dbReference>
<evidence type="ECO:0000256" key="13">
    <source>
        <dbReference type="SAM" id="MobiDB-lite"/>
    </source>
</evidence>
<feature type="transmembrane region" description="Helical" evidence="12">
    <location>
        <begin position="18"/>
        <end position="36"/>
    </location>
</feature>
<dbReference type="InterPro" id="IPR052075">
    <property type="entry name" value="Heme_exporter_D"/>
</dbReference>
<dbReference type="EMBL" id="JACHFE010000004">
    <property type="protein sequence ID" value="MBB5321238.1"/>
    <property type="molecule type" value="Genomic_DNA"/>
</dbReference>
<dbReference type="Pfam" id="PF04995">
    <property type="entry name" value="CcmD"/>
    <property type="match status" value="1"/>
</dbReference>
<keyword evidence="8 12" id="KW-0812">Transmembrane</keyword>
<proteinExistence type="inferred from homology"/>
<comment type="function">
    <text evidence="1 12">Required for the export of heme to the periplasm for the biogenesis of c-type cytochromes.</text>
</comment>